<dbReference type="GO" id="GO:0042277">
    <property type="term" value="F:peptide binding"/>
    <property type="evidence" value="ECO:0007669"/>
    <property type="project" value="InterPro"/>
</dbReference>
<dbReference type="GO" id="GO:0003755">
    <property type="term" value="F:peptidyl-prolyl cis-trans isomerase activity"/>
    <property type="evidence" value="ECO:0007669"/>
    <property type="project" value="UniProtKB-UniRule"/>
</dbReference>
<dbReference type="OMA" id="HGWHIVQ"/>
<protein>
    <recommendedName>
        <fullName evidence="7">Chaperone SurA</fullName>
    </recommendedName>
    <alternativeName>
        <fullName evidence="7">Peptidyl-prolyl cis-trans isomerase SurA</fullName>
        <shortName evidence="7">PPIase SurA</shortName>
        <ecNumber evidence="7">5.2.1.8</ecNumber>
    </alternativeName>
    <alternativeName>
        <fullName evidence="7">Rotamase SurA</fullName>
    </alternativeName>
</protein>
<comment type="catalytic activity">
    <reaction evidence="7">
        <text>[protein]-peptidylproline (omega=180) = [protein]-peptidylproline (omega=0)</text>
        <dbReference type="Rhea" id="RHEA:16237"/>
        <dbReference type="Rhea" id="RHEA-COMP:10747"/>
        <dbReference type="Rhea" id="RHEA-COMP:10748"/>
        <dbReference type="ChEBI" id="CHEBI:83833"/>
        <dbReference type="ChEBI" id="CHEBI:83834"/>
        <dbReference type="EC" id="5.2.1.8"/>
    </reaction>
</comment>
<evidence type="ECO:0000256" key="6">
    <source>
        <dbReference type="ARBA" id="ARBA00023235"/>
    </source>
</evidence>
<dbReference type="Gene3D" id="3.10.50.40">
    <property type="match status" value="2"/>
</dbReference>
<feature type="chain" id="PRO_5041493044" description="Chaperone SurA" evidence="7">
    <location>
        <begin position="31"/>
        <end position="496"/>
    </location>
</feature>
<dbReference type="GeneID" id="29393353"/>
<feature type="signal peptide" evidence="7">
    <location>
        <begin position="1"/>
        <end position="30"/>
    </location>
</feature>
<dbReference type="PANTHER" id="PTHR47637:SF1">
    <property type="entry name" value="CHAPERONE SURA"/>
    <property type="match status" value="1"/>
</dbReference>
<sequence precursor="true">MRNMRTPLLATTKTVTALLCMLGVISNAQAQFATTIIPVTPPETSAQPAPANGKPPAASPAAPAKAAAPAPAKATAAAPSQARVEPRPVDSIMVVVNNEVITRQEVADRLASVVKRMSAQNVQLPPRDQLVRQLVERMIVERAQAQMAKENGIVVDDAMLDRAMQRIADQNKLSMAQFRTRLEAEGMNYASFREEIRREILSQRLREREVDNKVVVTESEVDNYLAAEANAGGQRQELDIAQILIRVPENATPDQLAQRRERAEDVLRQLKTGADFAKTAAAYSDASDALSGGDLGWRPADRLPQLFLDGVAKLQDGQVSGLLKSGNGFHILKLVGRRTADGAQAAAPAVQQTHVRHILIKVNQVVTAAEAKRKLTELKERLDHGSATFEELAKLYSNDLSASKGGDLGWVYPGDTVPEFERAMDQLKPGEVSQPIETPFGYHLIQVVERKTDDASKERARQAARQAIRERKIDEATEDWMRQIRDRAYVEYRNDE</sequence>
<name>A2RQ03_HERSE</name>
<dbReference type="PROSITE" id="PS50198">
    <property type="entry name" value="PPIC_PPIASE_2"/>
    <property type="match status" value="2"/>
</dbReference>
<gene>
    <name evidence="7 9" type="primary">surA</name>
</gene>
<dbReference type="EC" id="5.2.1.8" evidence="7"/>
<dbReference type="InterPro" id="IPR050280">
    <property type="entry name" value="OMP_Chaperone_SurA"/>
</dbReference>
<dbReference type="PROSITE" id="PS01096">
    <property type="entry name" value="PPIC_PPIASE_1"/>
    <property type="match status" value="1"/>
</dbReference>
<dbReference type="InterPro" id="IPR027304">
    <property type="entry name" value="Trigger_fact/SurA_dom_sf"/>
</dbReference>
<keyword evidence="2 7" id="KW-0677">Repeat</keyword>
<evidence type="ECO:0000256" key="1">
    <source>
        <dbReference type="ARBA" id="ARBA00022729"/>
    </source>
</evidence>
<comment type="function">
    <text evidence="7">Chaperone involved in the correct folding and assembly of outer membrane proteins. Recognizes specific patterns of aromatic residues and the orientation of their side chains, which are found more frequently in integral outer membrane proteins. May act in both early periplasmic and late outer membrane-associated steps of protein maturation.</text>
</comment>
<reference evidence="9" key="2">
    <citation type="submission" date="2007-02" db="EMBL/GenBank/DDBJ databases">
        <title>Genome sequence of the nitrogen fixing bacterium Herbaspirillum seropedicae.</title>
        <authorList>
            <person name="Pedrosa F.O."/>
        </authorList>
    </citation>
    <scope>NUCLEOTIDE SEQUENCE</scope>
</reference>
<dbReference type="GO" id="GO:0006457">
    <property type="term" value="P:protein folding"/>
    <property type="evidence" value="ECO:0007669"/>
    <property type="project" value="UniProtKB-UniRule"/>
</dbReference>
<dbReference type="InterPro" id="IPR046357">
    <property type="entry name" value="PPIase_dom_sf"/>
</dbReference>
<evidence type="ECO:0000256" key="3">
    <source>
        <dbReference type="ARBA" id="ARBA00022764"/>
    </source>
</evidence>
<evidence type="ECO:0000256" key="7">
    <source>
        <dbReference type="HAMAP-Rule" id="MF_01183"/>
    </source>
</evidence>
<dbReference type="Pfam" id="PF09312">
    <property type="entry name" value="SurA_N"/>
    <property type="match status" value="1"/>
</dbReference>
<accession>A2RQ03</accession>
<dbReference type="RefSeq" id="WP_013232742.1">
    <property type="nucleotide sequence ID" value="NZ_CP011930.1"/>
</dbReference>
<evidence type="ECO:0000313" key="9">
    <source>
        <dbReference type="EMBL" id="CAM32660.1"/>
    </source>
</evidence>
<dbReference type="GO" id="GO:0030288">
    <property type="term" value="C:outer membrane-bounded periplasmic space"/>
    <property type="evidence" value="ECO:0007669"/>
    <property type="project" value="InterPro"/>
</dbReference>
<keyword evidence="6 7" id="KW-0413">Isomerase</keyword>
<evidence type="ECO:0000256" key="4">
    <source>
        <dbReference type="ARBA" id="ARBA00023110"/>
    </source>
</evidence>
<keyword evidence="3 7" id="KW-0574">Periplasm</keyword>
<comment type="domain">
    <text evidence="7">The PPIase activity resides only in the second parvulin domain. The N-terminal region and the C-terminal tail are necessary and sufficient for the chaperone activity of SurA. The PPIase activity is dispensable for SurA to function as a chaperone. The N-terminal region and the C-terminal tail are also required for porin recognition.</text>
</comment>
<dbReference type="HAMAP" id="MF_01183">
    <property type="entry name" value="Chaperone_SurA"/>
    <property type="match status" value="1"/>
</dbReference>
<keyword evidence="4 7" id="KW-0697">Rotamase</keyword>
<dbReference type="GO" id="GO:0043165">
    <property type="term" value="P:Gram-negative-bacterium-type cell outer membrane assembly"/>
    <property type="evidence" value="ECO:0007669"/>
    <property type="project" value="InterPro"/>
</dbReference>
<evidence type="ECO:0000256" key="8">
    <source>
        <dbReference type="SAM" id="MobiDB-lite"/>
    </source>
</evidence>
<dbReference type="SUPFAM" id="SSF54534">
    <property type="entry name" value="FKBP-like"/>
    <property type="match status" value="2"/>
</dbReference>
<dbReference type="PANTHER" id="PTHR47637">
    <property type="entry name" value="CHAPERONE SURA"/>
    <property type="match status" value="1"/>
</dbReference>
<dbReference type="PATRIC" id="fig|964.11.peg.729"/>
<dbReference type="SUPFAM" id="SSF109998">
    <property type="entry name" value="Triger factor/SurA peptide-binding domain-like"/>
    <property type="match status" value="1"/>
</dbReference>
<dbReference type="AlphaFoldDB" id="A2RQ03"/>
<proteinExistence type="inferred from homology"/>
<keyword evidence="1 7" id="KW-0732">Signal</keyword>
<reference evidence="9" key="1">
    <citation type="submission" date="2007-01" db="EMBL/GenBank/DDBJ databases">
        <title>A two-dimensional proteome reference map of Herbaspirillum seropedicae proteins.</title>
        <authorList>
            <person name="Chaves D.F.S."/>
            <person name="Ferrer P.P."/>
            <person name="Monteiro R.A."/>
            <person name="Souza E.M."/>
            <person name="Cruz L.M."/>
            <person name="Pedrosa F.O."/>
        </authorList>
    </citation>
    <scope>NUCLEOTIDE SEQUENCE</scope>
</reference>
<keyword evidence="5 7" id="KW-0143">Chaperone</keyword>
<feature type="region of interest" description="Disordered" evidence="8">
    <location>
        <begin position="41"/>
        <end position="83"/>
    </location>
</feature>
<evidence type="ECO:0000256" key="5">
    <source>
        <dbReference type="ARBA" id="ARBA00023186"/>
    </source>
</evidence>
<dbReference type="InterPro" id="IPR000297">
    <property type="entry name" value="PPIase_PpiC"/>
</dbReference>
<organism evidence="9">
    <name type="scientific">Herbaspirillum seropedicae</name>
    <dbReference type="NCBI Taxonomy" id="964"/>
    <lineage>
        <taxon>Bacteria</taxon>
        <taxon>Pseudomonadati</taxon>
        <taxon>Pseudomonadota</taxon>
        <taxon>Betaproteobacteria</taxon>
        <taxon>Burkholderiales</taxon>
        <taxon>Oxalobacteraceae</taxon>
        <taxon>Herbaspirillum</taxon>
    </lineage>
</organism>
<dbReference type="KEGG" id="hsz:ACP92_03530"/>
<dbReference type="EMBL" id="AM490565">
    <property type="protein sequence ID" value="CAM32660.1"/>
    <property type="molecule type" value="Genomic_DNA"/>
</dbReference>
<dbReference type="InterPro" id="IPR023058">
    <property type="entry name" value="PPIase_PpiC_CS"/>
</dbReference>
<dbReference type="Pfam" id="PF00639">
    <property type="entry name" value="Rotamase"/>
    <property type="match status" value="2"/>
</dbReference>
<dbReference type="InterPro" id="IPR015391">
    <property type="entry name" value="SurA_N"/>
</dbReference>
<dbReference type="GO" id="GO:0051082">
    <property type="term" value="F:unfolded protein binding"/>
    <property type="evidence" value="ECO:0007669"/>
    <property type="project" value="UniProtKB-UniRule"/>
</dbReference>
<evidence type="ECO:0000256" key="2">
    <source>
        <dbReference type="ARBA" id="ARBA00022737"/>
    </source>
</evidence>
<dbReference type="Gene3D" id="1.10.4030.10">
    <property type="entry name" value="Porin chaperone SurA, peptide-binding domain"/>
    <property type="match status" value="1"/>
</dbReference>
<dbReference type="GO" id="GO:0050821">
    <property type="term" value="P:protein stabilization"/>
    <property type="evidence" value="ECO:0007669"/>
    <property type="project" value="InterPro"/>
</dbReference>
<comment type="subcellular location">
    <subcellularLocation>
        <location evidence="7">Periplasm</location>
    </subcellularLocation>
    <text evidence="7">Is capable of associating with the outer membrane.</text>
</comment>
<dbReference type="InterPro" id="IPR023034">
    <property type="entry name" value="PPIase_SurA"/>
</dbReference>
<feature type="compositionally biased region" description="Low complexity" evidence="8">
    <location>
        <begin position="46"/>
        <end position="82"/>
    </location>
</feature>